<dbReference type="STRING" id="1300222.I532_07090"/>
<accession>M8EE48</accession>
<dbReference type="GO" id="GO:0005829">
    <property type="term" value="C:cytosol"/>
    <property type="evidence" value="ECO:0007669"/>
    <property type="project" value="TreeGrafter"/>
</dbReference>
<dbReference type="GO" id="GO:0016491">
    <property type="term" value="F:oxidoreductase activity"/>
    <property type="evidence" value="ECO:0007669"/>
    <property type="project" value="InterPro"/>
</dbReference>
<comment type="caution">
    <text evidence="3">The sequence shown here is derived from an EMBL/GenBank/DDBJ whole genome shotgun (WGS) entry which is preliminary data.</text>
</comment>
<feature type="domain" description="NADPH-dependent FMN reductase-like" evidence="2">
    <location>
        <begin position="1"/>
        <end position="145"/>
    </location>
</feature>
<comment type="similarity">
    <text evidence="1">Belongs to the azoreductase type 2 family.</text>
</comment>
<dbReference type="GeneID" id="89500272"/>
<proteinExistence type="inferred from homology"/>
<dbReference type="SUPFAM" id="SSF52218">
    <property type="entry name" value="Flavoproteins"/>
    <property type="match status" value="1"/>
</dbReference>
<dbReference type="OrthoDB" id="9790975at2"/>
<gene>
    <name evidence="3" type="ORF">I532_07090</name>
</gene>
<evidence type="ECO:0000313" key="4">
    <source>
        <dbReference type="Proteomes" id="UP000012081"/>
    </source>
</evidence>
<dbReference type="Pfam" id="PF03358">
    <property type="entry name" value="FMN_red"/>
    <property type="match status" value="1"/>
</dbReference>
<dbReference type="PANTHER" id="PTHR30543:SF21">
    <property type="entry name" value="NAD(P)H-DEPENDENT FMN REDUCTASE LOT6"/>
    <property type="match status" value="1"/>
</dbReference>
<organism evidence="3 4">
    <name type="scientific">Brevibacillus borstelensis AK1</name>
    <dbReference type="NCBI Taxonomy" id="1300222"/>
    <lineage>
        <taxon>Bacteria</taxon>
        <taxon>Bacillati</taxon>
        <taxon>Bacillota</taxon>
        <taxon>Bacilli</taxon>
        <taxon>Bacillales</taxon>
        <taxon>Paenibacillaceae</taxon>
        <taxon>Brevibacillus</taxon>
    </lineage>
</organism>
<dbReference type="RefSeq" id="WP_003387293.1">
    <property type="nucleotide sequence ID" value="NZ_APBN01000002.1"/>
</dbReference>
<dbReference type="Proteomes" id="UP000012081">
    <property type="component" value="Unassembled WGS sequence"/>
</dbReference>
<dbReference type="GO" id="GO:0010181">
    <property type="term" value="F:FMN binding"/>
    <property type="evidence" value="ECO:0007669"/>
    <property type="project" value="TreeGrafter"/>
</dbReference>
<dbReference type="InterPro" id="IPR029039">
    <property type="entry name" value="Flavoprotein-like_sf"/>
</dbReference>
<dbReference type="PANTHER" id="PTHR30543">
    <property type="entry name" value="CHROMATE REDUCTASE"/>
    <property type="match status" value="1"/>
</dbReference>
<dbReference type="EMBL" id="APBN01000002">
    <property type="protein sequence ID" value="EMT53760.1"/>
    <property type="molecule type" value="Genomic_DNA"/>
</dbReference>
<dbReference type="Gene3D" id="3.40.50.360">
    <property type="match status" value="1"/>
</dbReference>
<evidence type="ECO:0000256" key="1">
    <source>
        <dbReference type="ARBA" id="ARBA00009428"/>
    </source>
</evidence>
<dbReference type="InterPro" id="IPR050712">
    <property type="entry name" value="NAD(P)H-dep_reductase"/>
</dbReference>
<keyword evidence="4" id="KW-1185">Reference proteome</keyword>
<dbReference type="PATRIC" id="fig|1300222.3.peg.1454"/>
<name>M8EE48_9BACL</name>
<dbReference type="InterPro" id="IPR005025">
    <property type="entry name" value="FMN_Rdtase-like_dom"/>
</dbReference>
<sequence>MKILGISGSMNPDSTTKKAVAIVLAAAQKAGADTELIHLAEWPMPIYDVRDDFSTYPETVHRFVRKVTEADGLIIASPEYHGTISGALKNALDFLEGRYLRDKPVAVLGVAGGSMGATNTVNTLHLIMRNLHAWALPASPSVPNAYSAFDADGKLKDPRLQERLETLGGQLVQTVNLKSAEKQLK</sequence>
<reference evidence="3 4" key="1">
    <citation type="submission" date="2013-03" db="EMBL/GenBank/DDBJ databases">
        <title>Assembly of a new bacterial strain Brevibacillus borstelensis AK1.</title>
        <authorList>
            <person name="Rajan I."/>
            <person name="PoliReddy D."/>
            <person name="Sugumar T."/>
            <person name="Rathinam K."/>
            <person name="Alqarawi S."/>
            <person name="Khalil A.B."/>
            <person name="Sivakumar N."/>
        </authorList>
    </citation>
    <scope>NUCLEOTIDE SEQUENCE [LARGE SCALE GENOMIC DNA]</scope>
    <source>
        <strain evidence="3 4">AK1</strain>
    </source>
</reference>
<evidence type="ECO:0000313" key="3">
    <source>
        <dbReference type="EMBL" id="EMT53760.1"/>
    </source>
</evidence>
<protein>
    <submittedName>
        <fullName evidence="3">Flavin reductase</fullName>
    </submittedName>
</protein>
<evidence type="ECO:0000259" key="2">
    <source>
        <dbReference type="Pfam" id="PF03358"/>
    </source>
</evidence>
<dbReference type="AlphaFoldDB" id="M8EE48"/>